<reference evidence="1" key="2">
    <citation type="submission" date="2007-03" db="EMBL/GenBank/DDBJ databases">
        <authorList>
            <consortium name="The International Medicago Genome Annotation Group"/>
        </authorList>
    </citation>
    <scope>NUCLEOTIDE SEQUENCE</scope>
</reference>
<dbReference type="EMBL" id="AC167711">
    <property type="protein sequence ID" value="ABN09818.1"/>
    <property type="molecule type" value="Genomic_DNA"/>
</dbReference>
<reference evidence="1" key="1">
    <citation type="submission" date="2005-09" db="EMBL/GenBank/DDBJ databases">
        <authorList>
            <person name="Town C.D."/>
        </authorList>
    </citation>
    <scope>NUCLEOTIDE SEQUENCE</scope>
</reference>
<name>A2Q5Q6_MEDTR</name>
<accession>A2Q5Q6</accession>
<evidence type="ECO:0000313" key="1">
    <source>
        <dbReference type="EMBL" id="ABN09818.1"/>
    </source>
</evidence>
<gene>
    <name evidence="1" type="ORF">MtrDRAFT_AC167711g7v2</name>
</gene>
<organism evidence="1">
    <name type="scientific">Medicago truncatula</name>
    <name type="common">Barrel medic</name>
    <name type="synonym">Medicago tribuloides</name>
    <dbReference type="NCBI Taxonomy" id="3880"/>
    <lineage>
        <taxon>Eukaryota</taxon>
        <taxon>Viridiplantae</taxon>
        <taxon>Streptophyta</taxon>
        <taxon>Embryophyta</taxon>
        <taxon>Tracheophyta</taxon>
        <taxon>Spermatophyta</taxon>
        <taxon>Magnoliopsida</taxon>
        <taxon>eudicotyledons</taxon>
        <taxon>Gunneridae</taxon>
        <taxon>Pentapetalae</taxon>
        <taxon>rosids</taxon>
        <taxon>fabids</taxon>
        <taxon>Fabales</taxon>
        <taxon>Fabaceae</taxon>
        <taxon>Papilionoideae</taxon>
        <taxon>50 kb inversion clade</taxon>
        <taxon>NPAAA clade</taxon>
        <taxon>Hologalegina</taxon>
        <taxon>IRL clade</taxon>
        <taxon>Trifolieae</taxon>
        <taxon>Medicago</taxon>
    </lineage>
</organism>
<sequence length="52" mass="6247">MKKSKWRKGTLEDDKVHHWKECNTTAEWKQKIANQGFNHVTCMCGSRDIRER</sequence>
<dbReference type="AlphaFoldDB" id="A2Q5Q6"/>
<proteinExistence type="predicted"/>
<protein>
    <submittedName>
        <fullName evidence="1">Uncharacterized protein</fullName>
    </submittedName>
</protein>